<dbReference type="PANTHER" id="PTHR30265">
    <property type="entry name" value="RHO-INTERACTING TRANSCRIPTION TERMINATION FACTOR NUSG"/>
    <property type="match status" value="1"/>
</dbReference>
<gene>
    <name evidence="5" type="ORF">CJP74_05695</name>
</gene>
<dbReference type="InterPro" id="IPR043425">
    <property type="entry name" value="NusG-like"/>
</dbReference>
<evidence type="ECO:0000259" key="4">
    <source>
        <dbReference type="SMART" id="SM00738"/>
    </source>
</evidence>
<comment type="caution">
    <text evidence="5">The sequence shown here is derived from an EMBL/GenBank/DDBJ whole genome shotgun (WGS) entry which is preliminary data.</text>
</comment>
<dbReference type="RefSeq" id="WP_119497317.1">
    <property type="nucleotide sequence ID" value="NZ_NRJH01000049.1"/>
</dbReference>
<evidence type="ECO:0000313" key="6">
    <source>
        <dbReference type="Proteomes" id="UP000266258"/>
    </source>
</evidence>
<dbReference type="InterPro" id="IPR006645">
    <property type="entry name" value="NGN-like_dom"/>
</dbReference>
<keyword evidence="2" id="KW-0805">Transcription regulation</keyword>
<dbReference type="Proteomes" id="UP000266258">
    <property type="component" value="Unassembled WGS sequence"/>
</dbReference>
<evidence type="ECO:0000313" key="5">
    <source>
        <dbReference type="EMBL" id="RIY31992.1"/>
    </source>
</evidence>
<dbReference type="GO" id="GO:0005829">
    <property type="term" value="C:cytosol"/>
    <property type="evidence" value="ECO:0007669"/>
    <property type="project" value="TreeGrafter"/>
</dbReference>
<dbReference type="PANTHER" id="PTHR30265:SF2">
    <property type="entry name" value="TRANSCRIPTION TERMINATION_ANTITERMINATION PROTEIN NUSG"/>
    <property type="match status" value="1"/>
</dbReference>
<proteinExistence type="predicted"/>
<feature type="domain" description="NusG-like N-terminal" evidence="4">
    <location>
        <begin position="39"/>
        <end position="149"/>
    </location>
</feature>
<protein>
    <recommendedName>
        <fullName evidence="4">NusG-like N-terminal domain-containing protein</fullName>
    </recommendedName>
</protein>
<accession>A0A3A1Y0W8</accession>
<dbReference type="EMBL" id="NRJH01000049">
    <property type="protein sequence ID" value="RIY31992.1"/>
    <property type="molecule type" value="Genomic_DNA"/>
</dbReference>
<evidence type="ECO:0000256" key="2">
    <source>
        <dbReference type="ARBA" id="ARBA00023015"/>
    </source>
</evidence>
<dbReference type="Gene3D" id="3.30.70.940">
    <property type="entry name" value="NusG, N-terminal domain"/>
    <property type="match status" value="1"/>
</dbReference>
<evidence type="ECO:0000256" key="3">
    <source>
        <dbReference type="ARBA" id="ARBA00023163"/>
    </source>
</evidence>
<dbReference type="OrthoDB" id="9809075at2"/>
<dbReference type="GO" id="GO:0031564">
    <property type="term" value="P:transcription antitermination"/>
    <property type="evidence" value="ECO:0007669"/>
    <property type="project" value="UniProtKB-KW"/>
</dbReference>
<dbReference type="CDD" id="cd09891">
    <property type="entry name" value="NGN_Bact_1"/>
    <property type="match status" value="1"/>
</dbReference>
<dbReference type="GO" id="GO:0006354">
    <property type="term" value="P:DNA-templated transcription elongation"/>
    <property type="evidence" value="ECO:0007669"/>
    <property type="project" value="InterPro"/>
</dbReference>
<dbReference type="Gene3D" id="2.30.30.30">
    <property type="match status" value="1"/>
</dbReference>
<dbReference type="AlphaFoldDB" id="A0A3A1Y0W8"/>
<dbReference type="SMART" id="SM00738">
    <property type="entry name" value="NGN"/>
    <property type="match status" value="1"/>
</dbReference>
<organism evidence="5 6">
    <name type="scientific">Psittacicella melopsittaci</name>
    <dbReference type="NCBI Taxonomy" id="2028576"/>
    <lineage>
        <taxon>Bacteria</taxon>
        <taxon>Pseudomonadati</taxon>
        <taxon>Pseudomonadota</taxon>
        <taxon>Gammaproteobacteria</taxon>
        <taxon>Pasteurellales</taxon>
        <taxon>Psittacicellaceae</taxon>
        <taxon>Psittacicella</taxon>
    </lineage>
</organism>
<evidence type="ECO:0000256" key="1">
    <source>
        <dbReference type="ARBA" id="ARBA00022814"/>
    </source>
</evidence>
<dbReference type="InterPro" id="IPR014722">
    <property type="entry name" value="Rib_uL2_dom2"/>
</dbReference>
<name>A0A3A1Y0W8_9GAMM</name>
<dbReference type="InterPro" id="IPR036735">
    <property type="entry name" value="NGN_dom_sf"/>
</dbReference>
<dbReference type="InterPro" id="IPR047050">
    <property type="entry name" value="NGN"/>
</dbReference>
<sequence>MAEQVKDNGDFEFEEFQELQDEATVDQVETKKVNPHEENFKWYIVQTVSAYEQKAYTLLEAAIKDSDYQDYFGQIIIPVETVITRTGTKVRKTERKLYPSYIFIQMEMNFTTLNLVRGVTHILGFVGHQKGKQPEPMKKSELEKILDLVKKSELSPTENIKFKAGDKVVIKRREFSHYEGEVVAVEPNSTPGEDKVSVAIEFMGAKRVLELKANELDIAPEA</sequence>
<keyword evidence="6" id="KW-1185">Reference proteome</keyword>
<keyword evidence="1" id="KW-0889">Transcription antitermination</keyword>
<dbReference type="Pfam" id="PF02357">
    <property type="entry name" value="NusG"/>
    <property type="match status" value="1"/>
</dbReference>
<reference evidence="5 6" key="1">
    <citation type="submission" date="2017-08" db="EMBL/GenBank/DDBJ databases">
        <title>Reclassification of Bisgaard taxon 37 and 44.</title>
        <authorList>
            <person name="Christensen H."/>
        </authorList>
    </citation>
    <scope>NUCLEOTIDE SEQUENCE [LARGE SCALE GENOMIC DNA]</scope>
    <source>
        <strain evidence="5 6">B96_4</strain>
    </source>
</reference>
<dbReference type="SUPFAM" id="SSF82679">
    <property type="entry name" value="N-utilization substance G protein NusG, N-terminal domain"/>
    <property type="match status" value="1"/>
</dbReference>
<keyword evidence="3" id="KW-0804">Transcription</keyword>